<evidence type="ECO:0000313" key="12">
    <source>
        <dbReference type="EMBL" id="KAJ3497038.1"/>
    </source>
</evidence>
<protein>
    <recommendedName>
        <fullName evidence="11">Cytochrome b-c1 complex subunit 8</fullName>
    </recommendedName>
    <alternativeName>
        <fullName evidence="11">Complex III subunit 8</fullName>
    </alternativeName>
</protein>
<accession>A0A9W8MSN5</accession>
<dbReference type="GO" id="GO:0006122">
    <property type="term" value="P:mitochondrial electron transport, ubiquinol to cytochrome c"/>
    <property type="evidence" value="ECO:0007669"/>
    <property type="project" value="UniProtKB-UniRule"/>
</dbReference>
<dbReference type="OrthoDB" id="6683853at2759"/>
<dbReference type="GO" id="GO:0045275">
    <property type="term" value="C:respiratory chain complex III"/>
    <property type="evidence" value="ECO:0007669"/>
    <property type="project" value="UniProtKB-UniRule"/>
</dbReference>
<evidence type="ECO:0000256" key="2">
    <source>
        <dbReference type="ARBA" id="ARBA00007668"/>
    </source>
</evidence>
<keyword evidence="6 11" id="KW-0999">Mitochondrion inner membrane</keyword>
<comment type="function">
    <text evidence="11">Component of the ubiquinol-cytochrome c oxidoreductase, a multisubunit transmembrane complex that is part of the mitochondrial electron transport chain which drives oxidative phosphorylation. The complex plays an important role in the uptake of multiple carbon sources present in different host niches.</text>
</comment>
<reference evidence="12" key="1">
    <citation type="submission" date="2022-07" db="EMBL/GenBank/DDBJ databases">
        <title>Genome Sequence of Agrocybe chaxingu.</title>
        <authorList>
            <person name="Buettner E."/>
        </authorList>
    </citation>
    <scope>NUCLEOTIDE SEQUENCE</scope>
    <source>
        <strain evidence="12">MP-N11</strain>
    </source>
</reference>
<name>A0A9W8MSN5_9AGAR</name>
<dbReference type="EMBL" id="JANKHO010001894">
    <property type="protein sequence ID" value="KAJ3497038.1"/>
    <property type="molecule type" value="Genomic_DNA"/>
</dbReference>
<keyword evidence="5 11" id="KW-0812">Transmembrane</keyword>
<dbReference type="InterPro" id="IPR004205">
    <property type="entry name" value="Cyt_bc1_su8"/>
</dbReference>
<sequence length="93" mass="10586">MRPTIARHSDMPGGKVYNLWWGDKSGPSPPWQTKAAPHWIRSYLFNGYRRISGELFFFGVPIAIGYGVYTWAKNYDEYQNSKAGHLASGGHHE</sequence>
<keyword evidence="7 11" id="KW-0249">Electron transport</keyword>
<gene>
    <name evidence="12" type="ORF">NLJ89_g10401</name>
</gene>
<keyword evidence="13" id="KW-1185">Reference proteome</keyword>
<dbReference type="GO" id="GO:0005743">
    <property type="term" value="C:mitochondrial inner membrane"/>
    <property type="evidence" value="ECO:0007669"/>
    <property type="project" value="UniProtKB-SubCell"/>
</dbReference>
<evidence type="ECO:0000256" key="10">
    <source>
        <dbReference type="ARBA" id="ARBA00023136"/>
    </source>
</evidence>
<comment type="subunit">
    <text evidence="11">Component of the ubiquinol-cytochrome c oxidoreductase (cytochrome b-c1 complex, complex III, CIII), a multisubunit enzyme composed of 3 respiratory subunits cytochrome b, cytochrome c1 and Rieske protein, 2 core protein subunits, and additional low-molecular weight protein subunits. The complex exists as an obligatory dimer and forms supercomplexes (SCs) in the inner mitochondrial membrane with cytochrome c oxidase (complex IV, CIV).</text>
</comment>
<evidence type="ECO:0000313" key="13">
    <source>
        <dbReference type="Proteomes" id="UP001148786"/>
    </source>
</evidence>
<dbReference type="SUPFAM" id="SSF81508">
    <property type="entry name" value="Ubiquinone-binding protein QP-C of cytochrome bc1 complex (Ubiquinol-cytochrome c reductase)"/>
    <property type="match status" value="1"/>
</dbReference>
<keyword evidence="4 11" id="KW-0679">Respiratory chain</keyword>
<evidence type="ECO:0000256" key="9">
    <source>
        <dbReference type="ARBA" id="ARBA00023128"/>
    </source>
</evidence>
<evidence type="ECO:0000256" key="4">
    <source>
        <dbReference type="ARBA" id="ARBA00022660"/>
    </source>
</evidence>
<comment type="subcellular location">
    <subcellularLocation>
        <location evidence="1 11">Mitochondrion inner membrane</location>
        <topology evidence="1 11">Single-pass membrane protein</topology>
    </subcellularLocation>
</comment>
<evidence type="ECO:0000256" key="7">
    <source>
        <dbReference type="ARBA" id="ARBA00022982"/>
    </source>
</evidence>
<feature type="transmembrane region" description="Helical" evidence="11">
    <location>
        <begin position="55"/>
        <end position="72"/>
    </location>
</feature>
<keyword evidence="3 11" id="KW-0813">Transport</keyword>
<evidence type="ECO:0000256" key="5">
    <source>
        <dbReference type="ARBA" id="ARBA00022692"/>
    </source>
</evidence>
<dbReference type="InterPro" id="IPR036642">
    <property type="entry name" value="Cyt_bc1_su8_sf"/>
</dbReference>
<proteinExistence type="inferred from homology"/>
<evidence type="ECO:0000256" key="6">
    <source>
        <dbReference type="ARBA" id="ARBA00022792"/>
    </source>
</evidence>
<dbReference type="Gene3D" id="1.20.5.210">
    <property type="entry name" value="Cytochrome b-c1 complex subunit 8"/>
    <property type="match status" value="1"/>
</dbReference>
<keyword evidence="9 11" id="KW-0496">Mitochondrion</keyword>
<comment type="similarity">
    <text evidence="2 11">Belongs to the UQCRQ/QCR8 family.</text>
</comment>
<evidence type="ECO:0000256" key="1">
    <source>
        <dbReference type="ARBA" id="ARBA00004434"/>
    </source>
</evidence>
<dbReference type="AlphaFoldDB" id="A0A9W8MSN5"/>
<evidence type="ECO:0000256" key="11">
    <source>
        <dbReference type="RuleBase" id="RU368118"/>
    </source>
</evidence>
<keyword evidence="10 11" id="KW-0472">Membrane</keyword>
<evidence type="ECO:0000256" key="3">
    <source>
        <dbReference type="ARBA" id="ARBA00022448"/>
    </source>
</evidence>
<dbReference type="Proteomes" id="UP001148786">
    <property type="component" value="Unassembled WGS sequence"/>
</dbReference>
<evidence type="ECO:0000256" key="8">
    <source>
        <dbReference type="ARBA" id="ARBA00022989"/>
    </source>
</evidence>
<keyword evidence="8 11" id="KW-1133">Transmembrane helix</keyword>
<organism evidence="12 13">
    <name type="scientific">Agrocybe chaxingu</name>
    <dbReference type="NCBI Taxonomy" id="84603"/>
    <lineage>
        <taxon>Eukaryota</taxon>
        <taxon>Fungi</taxon>
        <taxon>Dikarya</taxon>
        <taxon>Basidiomycota</taxon>
        <taxon>Agaricomycotina</taxon>
        <taxon>Agaricomycetes</taxon>
        <taxon>Agaricomycetidae</taxon>
        <taxon>Agaricales</taxon>
        <taxon>Agaricineae</taxon>
        <taxon>Strophariaceae</taxon>
        <taxon>Agrocybe</taxon>
    </lineage>
</organism>
<comment type="caution">
    <text evidence="12">The sequence shown here is derived from an EMBL/GenBank/DDBJ whole genome shotgun (WGS) entry which is preliminary data.</text>
</comment>
<dbReference type="Pfam" id="PF02939">
    <property type="entry name" value="UcrQ"/>
    <property type="match status" value="1"/>
</dbReference>